<dbReference type="NCBIfam" id="NF042415">
    <property type="entry name" value="STY0301_fam"/>
    <property type="match status" value="1"/>
</dbReference>
<comment type="caution">
    <text evidence="2">The sequence shown here is derived from an EMBL/GenBank/DDBJ whole genome shotgun (WGS) entry which is preliminary data.</text>
</comment>
<organism evidence="2 3">
    <name type="scientific">Nitrospirillum amazonense</name>
    <dbReference type="NCBI Taxonomy" id="28077"/>
    <lineage>
        <taxon>Bacteria</taxon>
        <taxon>Pseudomonadati</taxon>
        <taxon>Pseudomonadota</taxon>
        <taxon>Alphaproteobacteria</taxon>
        <taxon>Rhodospirillales</taxon>
        <taxon>Azospirillaceae</taxon>
        <taxon>Nitrospirillum</taxon>
    </lineage>
</organism>
<reference evidence="2 3" key="1">
    <citation type="submission" date="2019-06" db="EMBL/GenBank/DDBJ databases">
        <title>Genomic Encyclopedia of Type Strains, Phase IV (KMG-V): Genome sequencing to study the core and pangenomes of soil and plant-associated prokaryotes.</title>
        <authorList>
            <person name="Whitman W."/>
        </authorList>
    </citation>
    <scope>NUCLEOTIDE SEQUENCE [LARGE SCALE GENOMIC DNA]</scope>
    <source>
        <strain evidence="2 3">BR 11140</strain>
    </source>
</reference>
<evidence type="ECO:0000256" key="1">
    <source>
        <dbReference type="SAM" id="SignalP"/>
    </source>
</evidence>
<accession>A0A560IZC4</accession>
<gene>
    <name evidence="2" type="ORF">FBZ92_10320</name>
</gene>
<dbReference type="Proteomes" id="UP000318050">
    <property type="component" value="Unassembled WGS sequence"/>
</dbReference>
<sequence>MKTLIVLGTLAFSVGRALAAETAPQCPKTFAVTEAPASVPAGFTAYSDGNPPTTVSATPIAHPLATVRFSDGPPTEQAILAPDASTKTGASWKFEPAPGKDIWMSCAYVATDVIIATKLPATTRSCRLTFDKGGNLMESMSCH</sequence>
<protein>
    <submittedName>
        <fullName evidence="2">Uncharacterized protein</fullName>
    </submittedName>
</protein>
<evidence type="ECO:0000313" key="2">
    <source>
        <dbReference type="EMBL" id="TWB63529.1"/>
    </source>
</evidence>
<evidence type="ECO:0000313" key="3">
    <source>
        <dbReference type="Proteomes" id="UP000318050"/>
    </source>
</evidence>
<dbReference type="AlphaFoldDB" id="A0A560IZC4"/>
<proteinExistence type="predicted"/>
<feature type="signal peptide" evidence="1">
    <location>
        <begin position="1"/>
        <end position="19"/>
    </location>
</feature>
<dbReference type="OrthoDB" id="7306102at2"/>
<keyword evidence="1" id="KW-0732">Signal</keyword>
<name>A0A560IZC4_9PROT</name>
<feature type="chain" id="PRO_5022090007" evidence="1">
    <location>
        <begin position="20"/>
        <end position="143"/>
    </location>
</feature>
<dbReference type="InterPro" id="IPR049973">
    <property type="entry name" value="STY0301-like"/>
</dbReference>
<dbReference type="EMBL" id="VITT01000003">
    <property type="protein sequence ID" value="TWB63529.1"/>
    <property type="molecule type" value="Genomic_DNA"/>
</dbReference>